<keyword evidence="3" id="KW-1185">Reference proteome</keyword>
<dbReference type="EMBL" id="LDJM01000002">
    <property type="protein sequence ID" value="KRG79623.1"/>
    <property type="molecule type" value="Genomic_DNA"/>
</dbReference>
<dbReference type="Proteomes" id="UP000050956">
    <property type="component" value="Unassembled WGS sequence"/>
</dbReference>
<evidence type="ECO:0000313" key="3">
    <source>
        <dbReference type="Proteomes" id="UP000050956"/>
    </source>
</evidence>
<name>A0A0R0DMC6_9GAMM</name>
<dbReference type="STRING" id="336566.ABB30_00455"/>
<evidence type="ECO:0008006" key="4">
    <source>
        <dbReference type="Google" id="ProtNLM"/>
    </source>
</evidence>
<accession>A0A0R0DMC6</accession>
<feature type="chain" id="PRO_5006395970" description="Topoisomerase II" evidence="1">
    <location>
        <begin position="28"/>
        <end position="88"/>
    </location>
</feature>
<evidence type="ECO:0000256" key="1">
    <source>
        <dbReference type="SAM" id="SignalP"/>
    </source>
</evidence>
<dbReference type="PATRIC" id="fig|336566.3.peg.1056"/>
<evidence type="ECO:0000313" key="2">
    <source>
        <dbReference type="EMBL" id="KRG79623.1"/>
    </source>
</evidence>
<keyword evidence="1" id="KW-0732">Signal</keyword>
<feature type="signal peptide" evidence="1">
    <location>
        <begin position="1"/>
        <end position="27"/>
    </location>
</feature>
<organism evidence="2 3">
    <name type="scientific">Stenotrophomonas ginsengisoli</name>
    <dbReference type="NCBI Taxonomy" id="336566"/>
    <lineage>
        <taxon>Bacteria</taxon>
        <taxon>Pseudomonadati</taxon>
        <taxon>Pseudomonadota</taxon>
        <taxon>Gammaproteobacteria</taxon>
        <taxon>Lysobacterales</taxon>
        <taxon>Lysobacteraceae</taxon>
        <taxon>Stenotrophomonas</taxon>
    </lineage>
</organism>
<sequence length="88" mass="9564">MESTTMKKRLYRSLACLAALLPGIALAQANLFPVVGYGQTSLEARLDMVEQARAMCGSDRHAHITNIQIAPQPSGYYEVYAWVSCTGG</sequence>
<proteinExistence type="predicted"/>
<comment type="caution">
    <text evidence="2">The sequence shown here is derived from an EMBL/GenBank/DDBJ whole genome shotgun (WGS) entry which is preliminary data.</text>
</comment>
<reference evidence="2 3" key="1">
    <citation type="submission" date="2015-05" db="EMBL/GenBank/DDBJ databases">
        <title>Genome sequencing and analysis of members of genus Stenotrophomonas.</title>
        <authorList>
            <person name="Patil P.P."/>
            <person name="Midha S."/>
            <person name="Patil P.B."/>
        </authorList>
    </citation>
    <scope>NUCLEOTIDE SEQUENCE [LARGE SCALE GENOMIC DNA]</scope>
    <source>
        <strain evidence="2 3">DSM 24757</strain>
    </source>
</reference>
<protein>
    <recommendedName>
        <fullName evidence="4">Topoisomerase II</fullName>
    </recommendedName>
</protein>
<dbReference type="AlphaFoldDB" id="A0A0R0DMC6"/>
<gene>
    <name evidence="2" type="ORF">ABB30_00455</name>
</gene>